<accession>A0A6J5LCT6</accession>
<dbReference type="EMBL" id="LR796265">
    <property type="protein sequence ID" value="CAB4132438.1"/>
    <property type="molecule type" value="Genomic_DNA"/>
</dbReference>
<gene>
    <name evidence="1" type="ORF">UFOVP255_14</name>
</gene>
<sequence>MHKPGIIPIFKADPLDVHDRLSFVKEQQSENIADVIKMFIKKDPFGGYPFYLFSHSRLHENGSSTRVIWQPRLTKPKAQTNSMLFRLNPKKDDEVMVMWMIPEREKWHLYSKGSMFENPIVVESVESFQNDRQRLEAPEQDDLPDHTVQEILRNIYPNLFRGIEPVKPKEFRLFEDTPC</sequence>
<reference evidence="1" key="1">
    <citation type="submission" date="2020-04" db="EMBL/GenBank/DDBJ databases">
        <authorList>
            <person name="Chiriac C."/>
            <person name="Salcher M."/>
            <person name="Ghai R."/>
            <person name="Kavagutti S V."/>
        </authorList>
    </citation>
    <scope>NUCLEOTIDE SEQUENCE</scope>
</reference>
<evidence type="ECO:0000313" key="1">
    <source>
        <dbReference type="EMBL" id="CAB4132438.1"/>
    </source>
</evidence>
<name>A0A6J5LCT6_9CAUD</name>
<proteinExistence type="predicted"/>
<protein>
    <submittedName>
        <fullName evidence="1">Uncharacterized protein</fullName>
    </submittedName>
</protein>
<organism evidence="1">
    <name type="scientific">uncultured Caudovirales phage</name>
    <dbReference type="NCBI Taxonomy" id="2100421"/>
    <lineage>
        <taxon>Viruses</taxon>
        <taxon>Duplodnaviria</taxon>
        <taxon>Heunggongvirae</taxon>
        <taxon>Uroviricota</taxon>
        <taxon>Caudoviricetes</taxon>
        <taxon>Peduoviridae</taxon>
        <taxon>Maltschvirus</taxon>
        <taxon>Maltschvirus maltsch</taxon>
    </lineage>
</organism>